<reference evidence="2 3" key="2">
    <citation type="submission" date="2016-12" db="EMBL/GenBank/DDBJ databases">
        <title>Draft Genome Sequence of Cystobacter ferrugineus Strain Cbfe23.</title>
        <authorList>
            <person name="Akbar S."/>
            <person name="Dowd S.E."/>
            <person name="Stevens D.C."/>
        </authorList>
    </citation>
    <scope>NUCLEOTIDE SEQUENCE [LARGE SCALE GENOMIC DNA]</scope>
    <source>
        <strain evidence="2 3">Cbfe23</strain>
    </source>
</reference>
<feature type="region of interest" description="Disordered" evidence="1">
    <location>
        <begin position="1"/>
        <end position="21"/>
    </location>
</feature>
<evidence type="ECO:0000313" key="3">
    <source>
        <dbReference type="Proteomes" id="UP000182229"/>
    </source>
</evidence>
<feature type="region of interest" description="Disordered" evidence="1">
    <location>
        <begin position="263"/>
        <end position="293"/>
    </location>
</feature>
<evidence type="ECO:0008006" key="4">
    <source>
        <dbReference type="Google" id="ProtNLM"/>
    </source>
</evidence>
<gene>
    <name evidence="2" type="ORF">BON30_24305</name>
</gene>
<comment type="caution">
    <text evidence="2">The sequence shown here is derived from an EMBL/GenBank/DDBJ whole genome shotgun (WGS) entry which is preliminary data.</text>
</comment>
<dbReference type="AlphaFoldDB" id="A0A1L9B7N1"/>
<sequence>MSTEGSKRGKKTKSAGEMSPELREVYEQLRKLEARAKAHDVLMKYRVGELVREVQGDEGKYGGHAVEMLSAKLGSGFKKDALYGAASVARTWGKSEFSELVRRGDAERPRLSFSHFVELARVKLPEKREQMFKRALKDGLSVRRLSALIDEGAGTTSEAGQSGAGCTRSSALTRSESAVIPAHRPCAALTELVSNLEHFLTRCDGLEDQLKPMVSAEPTEALVGVILNAMAKLAKARDLCSRNEELLAAELKHVQHALAVTDPKQEGDFRDVPKIDGTETPPAEAPHAMLEGV</sequence>
<protein>
    <recommendedName>
        <fullName evidence="4">DUF3102 domain-containing protein</fullName>
    </recommendedName>
</protein>
<accession>A0A1L9B7N1</accession>
<proteinExistence type="predicted"/>
<evidence type="ECO:0000256" key="1">
    <source>
        <dbReference type="SAM" id="MobiDB-lite"/>
    </source>
</evidence>
<reference evidence="3" key="1">
    <citation type="submission" date="2016-11" db="EMBL/GenBank/DDBJ databases">
        <authorList>
            <person name="Shukria A."/>
            <person name="Stevens D.C."/>
        </authorList>
    </citation>
    <scope>NUCLEOTIDE SEQUENCE [LARGE SCALE GENOMIC DNA]</scope>
    <source>
        <strain evidence="3">Cbfe23</strain>
    </source>
</reference>
<organism evidence="2 3">
    <name type="scientific">Cystobacter ferrugineus</name>
    <dbReference type="NCBI Taxonomy" id="83449"/>
    <lineage>
        <taxon>Bacteria</taxon>
        <taxon>Pseudomonadati</taxon>
        <taxon>Myxococcota</taxon>
        <taxon>Myxococcia</taxon>
        <taxon>Myxococcales</taxon>
        <taxon>Cystobacterineae</taxon>
        <taxon>Archangiaceae</taxon>
        <taxon>Cystobacter</taxon>
    </lineage>
</organism>
<keyword evidence="3" id="KW-1185">Reference proteome</keyword>
<dbReference type="RefSeq" id="WP_071900772.1">
    <property type="nucleotide sequence ID" value="NZ_MPIN01000006.1"/>
</dbReference>
<name>A0A1L9B7N1_9BACT</name>
<evidence type="ECO:0000313" key="2">
    <source>
        <dbReference type="EMBL" id="OJH38266.1"/>
    </source>
</evidence>
<dbReference type="EMBL" id="MPIN01000006">
    <property type="protein sequence ID" value="OJH38266.1"/>
    <property type="molecule type" value="Genomic_DNA"/>
</dbReference>
<feature type="compositionally biased region" description="Basic and acidic residues" evidence="1">
    <location>
        <begin position="263"/>
        <end position="277"/>
    </location>
</feature>
<dbReference type="Proteomes" id="UP000182229">
    <property type="component" value="Unassembled WGS sequence"/>
</dbReference>